<feature type="domain" description="MTTase N-terminal" evidence="10">
    <location>
        <begin position="3"/>
        <end position="117"/>
    </location>
</feature>
<feature type="domain" description="TRAM" evidence="9">
    <location>
        <begin position="375"/>
        <end position="443"/>
    </location>
</feature>
<dbReference type="Proteomes" id="UP000239720">
    <property type="component" value="Unassembled WGS sequence"/>
</dbReference>
<reference evidence="13 15" key="2">
    <citation type="journal article" date="2018" name="Syst. Appl. Microbiol.">
        <title>Characterization and high-quality draft genome sequence of Herbivorax saccincola A7, an anaerobic, alkaliphilic, thermophilic, cellulolytic, and xylanolytic bacterium.</title>
        <authorList>
            <person name="Aikawa S."/>
            <person name="Baramee S."/>
            <person name="Sermsathanaswadi J."/>
            <person name="Thianheng P."/>
            <person name="Tachaapaikoon C."/>
            <person name="Shikata A."/>
            <person name="Waeonukul R."/>
            <person name="Pason P."/>
            <person name="Ratanakhanokchai K."/>
            <person name="Kosugi A."/>
        </authorList>
    </citation>
    <scope>NUCLEOTIDE SEQUENCE [LARGE SCALE GENOMIC DNA]</scope>
    <source>
        <strain evidence="13 15">A7</strain>
    </source>
</reference>
<evidence type="ECO:0000259" key="9">
    <source>
        <dbReference type="PROSITE" id="PS50926"/>
    </source>
</evidence>
<dbReference type="EMBL" id="CP025197">
    <property type="protein sequence ID" value="AUG57707.1"/>
    <property type="molecule type" value="Genomic_DNA"/>
</dbReference>
<keyword evidence="5 8" id="KW-0479">Metal-binding</keyword>
<feature type="binding site" evidence="8">
    <location>
        <position position="160"/>
    </location>
    <ligand>
        <name>[4Fe-4S] cluster</name>
        <dbReference type="ChEBI" id="CHEBI:49883"/>
        <label>2</label>
        <note>4Fe-4S-S-AdoMet</note>
    </ligand>
</feature>
<dbReference type="PROSITE" id="PS50926">
    <property type="entry name" value="TRAM"/>
    <property type="match status" value="1"/>
</dbReference>
<dbReference type="InterPro" id="IPR058240">
    <property type="entry name" value="rSAM_sf"/>
</dbReference>
<evidence type="ECO:0000259" key="11">
    <source>
        <dbReference type="PROSITE" id="PS51918"/>
    </source>
</evidence>
<dbReference type="InterPro" id="IPR023404">
    <property type="entry name" value="rSAM_horseshoe"/>
</dbReference>
<dbReference type="KEGG" id="hsc:HVS_09005"/>
<evidence type="ECO:0000313" key="13">
    <source>
        <dbReference type="EMBL" id="PQQ67598.1"/>
    </source>
</evidence>
<dbReference type="SFLD" id="SFLDG01061">
    <property type="entry name" value="methylthiotransferase"/>
    <property type="match status" value="1"/>
</dbReference>
<dbReference type="InterPro" id="IPR020612">
    <property type="entry name" value="Methylthiotransferase_CS"/>
</dbReference>
<dbReference type="AlphaFoldDB" id="A0A2K9E1R4"/>
<dbReference type="OrthoDB" id="9805215at2"/>
<evidence type="ECO:0000256" key="3">
    <source>
        <dbReference type="ARBA" id="ARBA00022679"/>
    </source>
</evidence>
<evidence type="ECO:0000256" key="7">
    <source>
        <dbReference type="ARBA" id="ARBA00023014"/>
    </source>
</evidence>
<evidence type="ECO:0000256" key="8">
    <source>
        <dbReference type="HAMAP-Rule" id="MF_01865"/>
    </source>
</evidence>
<dbReference type="SUPFAM" id="SSF102114">
    <property type="entry name" value="Radical SAM enzymes"/>
    <property type="match status" value="1"/>
</dbReference>
<evidence type="ECO:0000313" key="12">
    <source>
        <dbReference type="EMBL" id="AUG57707.1"/>
    </source>
</evidence>
<feature type="binding site" evidence="8">
    <location>
        <position position="47"/>
    </location>
    <ligand>
        <name>[4Fe-4S] cluster</name>
        <dbReference type="ChEBI" id="CHEBI:49883"/>
        <label>1</label>
    </ligand>
</feature>
<dbReference type="GO" id="GO:0035599">
    <property type="term" value="F:aspartic acid methylthiotransferase activity"/>
    <property type="evidence" value="ECO:0007669"/>
    <property type="project" value="TreeGrafter"/>
</dbReference>
<name>A0A2K9E1R4_9FIRM</name>
<dbReference type="Gene3D" id="3.80.30.20">
    <property type="entry name" value="tm_1862 like domain"/>
    <property type="match status" value="1"/>
</dbReference>
<dbReference type="SFLD" id="SFLDF00274">
    <property type="entry name" value="ribosomal_protein_S12_methylth"/>
    <property type="match status" value="1"/>
</dbReference>
<dbReference type="InterPro" id="IPR007197">
    <property type="entry name" value="rSAM"/>
</dbReference>
<dbReference type="Pfam" id="PF18693">
    <property type="entry name" value="TRAM_2"/>
    <property type="match status" value="1"/>
</dbReference>
<keyword evidence="6 8" id="KW-0408">Iron</keyword>
<evidence type="ECO:0000313" key="15">
    <source>
        <dbReference type="Proteomes" id="UP000239720"/>
    </source>
</evidence>
<comment type="subcellular location">
    <subcellularLocation>
        <location evidence="8">Cytoplasm</location>
    </subcellularLocation>
</comment>
<evidence type="ECO:0000313" key="14">
    <source>
        <dbReference type="Proteomes" id="UP000233534"/>
    </source>
</evidence>
<keyword evidence="2 8" id="KW-0963">Cytoplasm</keyword>
<dbReference type="GO" id="GO:0103039">
    <property type="term" value="F:protein methylthiotransferase activity"/>
    <property type="evidence" value="ECO:0007669"/>
    <property type="project" value="UniProtKB-EC"/>
</dbReference>
<dbReference type="InterPro" id="IPR005840">
    <property type="entry name" value="Ribosomal_uS12_MeSTrfase_RimO"/>
</dbReference>
<comment type="cofactor">
    <cofactor evidence="8">
        <name>[4Fe-4S] cluster</name>
        <dbReference type="ChEBI" id="CHEBI:49883"/>
    </cofactor>
    <text evidence="8">Binds 2 [4Fe-4S] clusters. One cluster is coordinated with 3 cysteines and an exchangeable S-adenosyl-L-methionine.</text>
</comment>
<proteinExistence type="inferred from homology"/>
<dbReference type="Gene3D" id="2.40.50.140">
    <property type="entry name" value="Nucleic acid-binding proteins"/>
    <property type="match status" value="1"/>
</dbReference>
<feature type="binding site" evidence="8">
    <location>
        <position position="80"/>
    </location>
    <ligand>
        <name>[4Fe-4S] cluster</name>
        <dbReference type="ChEBI" id="CHEBI:49883"/>
        <label>1</label>
    </ligand>
</feature>
<dbReference type="NCBIfam" id="TIGR01125">
    <property type="entry name" value="30S ribosomal protein S12 methylthiotransferase RimO"/>
    <property type="match status" value="1"/>
</dbReference>
<dbReference type="GO" id="GO:0046872">
    <property type="term" value="F:metal ion binding"/>
    <property type="evidence" value="ECO:0007669"/>
    <property type="project" value="UniProtKB-KW"/>
</dbReference>
<evidence type="ECO:0000256" key="5">
    <source>
        <dbReference type="ARBA" id="ARBA00022723"/>
    </source>
</evidence>
<dbReference type="Proteomes" id="UP000233534">
    <property type="component" value="Chromosome"/>
</dbReference>
<dbReference type="InterPro" id="IPR005839">
    <property type="entry name" value="Methylthiotransferase"/>
</dbReference>
<dbReference type="GO" id="GO:0035600">
    <property type="term" value="P:tRNA methylthiolation"/>
    <property type="evidence" value="ECO:0007669"/>
    <property type="project" value="UniProtKB-ARBA"/>
</dbReference>
<dbReference type="GO" id="GO:0005840">
    <property type="term" value="C:ribosome"/>
    <property type="evidence" value="ECO:0007669"/>
    <property type="project" value="UniProtKB-KW"/>
</dbReference>
<dbReference type="GO" id="GO:0005829">
    <property type="term" value="C:cytosol"/>
    <property type="evidence" value="ECO:0007669"/>
    <property type="project" value="TreeGrafter"/>
</dbReference>
<dbReference type="EC" id="2.8.4.4" evidence="8"/>
<dbReference type="SFLD" id="SFLDS00029">
    <property type="entry name" value="Radical_SAM"/>
    <property type="match status" value="1"/>
</dbReference>
<dbReference type="CDD" id="cd01335">
    <property type="entry name" value="Radical_SAM"/>
    <property type="match status" value="1"/>
</dbReference>
<dbReference type="InterPro" id="IPR038135">
    <property type="entry name" value="Methylthiotransferase_N_sf"/>
</dbReference>
<keyword evidence="12" id="KW-0687">Ribonucleoprotein</keyword>
<dbReference type="SFLD" id="SFLDG01082">
    <property type="entry name" value="B12-binding_domain_containing"/>
    <property type="match status" value="1"/>
</dbReference>
<comment type="similarity">
    <text evidence="8">Belongs to the methylthiotransferase family. RimO subfamily.</text>
</comment>
<dbReference type="FunFam" id="3.80.30.20:FF:000001">
    <property type="entry name" value="tRNA-2-methylthio-N(6)-dimethylallyladenosine synthase 2"/>
    <property type="match status" value="1"/>
</dbReference>
<dbReference type="PROSITE" id="PS51449">
    <property type="entry name" value="MTTASE_N"/>
    <property type="match status" value="1"/>
</dbReference>
<keyword evidence="7 8" id="KW-0411">Iron-sulfur</keyword>
<dbReference type="InterPro" id="IPR006638">
    <property type="entry name" value="Elp3/MiaA/NifB-like_rSAM"/>
</dbReference>
<protein>
    <recommendedName>
        <fullName evidence="8">Ribosomal protein uS12 methylthiotransferase RimO</fullName>
        <shortName evidence="8">uS12 MTTase</shortName>
        <shortName evidence="8">uS12 methylthiotransferase</shortName>
        <ecNumber evidence="8">2.8.4.4</ecNumber>
    </recommendedName>
    <alternativeName>
        <fullName evidence="8">Ribosomal protein uS12 (aspartate-C(3))-methylthiotransferase</fullName>
    </alternativeName>
    <alternativeName>
        <fullName evidence="8">Ribosome maturation factor RimO</fullName>
    </alternativeName>
</protein>
<dbReference type="GO" id="GO:0140101">
    <property type="term" value="F:catalytic activity, acting on a tRNA"/>
    <property type="evidence" value="ECO:0007669"/>
    <property type="project" value="UniProtKB-ARBA"/>
</dbReference>
<dbReference type="PANTHER" id="PTHR43837:SF1">
    <property type="entry name" value="RIBOSOMAL PROTEIN US12 METHYLTHIOTRANSFERASE RIMO"/>
    <property type="match status" value="1"/>
</dbReference>
<gene>
    <name evidence="8 12" type="primary">rimO</name>
    <name evidence="13" type="ORF">B9R14_13140</name>
    <name evidence="12" type="ORF">HVS_09005</name>
</gene>
<dbReference type="GO" id="GO:0051539">
    <property type="term" value="F:4 iron, 4 sulfur cluster binding"/>
    <property type="evidence" value="ECO:0007669"/>
    <property type="project" value="UniProtKB-UniRule"/>
</dbReference>
<dbReference type="FunFam" id="3.40.50.12160:FF:000002">
    <property type="entry name" value="Ribosomal protein S12 methylthiotransferase RimO"/>
    <property type="match status" value="1"/>
</dbReference>
<reference evidence="12 14" key="1">
    <citation type="submission" date="2017-12" db="EMBL/GenBank/DDBJ databases">
        <title>Complete genome sequence of Herbivorax saccincola GGR1, a novel Cellulosome-producing hydrolytic bacterium in a thermophilic biogas plant, established by Illumina and Nanopore MinION sequencing.</title>
        <authorList>
            <person name="Pechtl A."/>
            <person name="Ruckert C."/>
            <person name="Koeck D.E."/>
            <person name="Maus I."/>
            <person name="Winkler A."/>
            <person name="Kalinowski J."/>
            <person name="Puhler A."/>
            <person name="Schwarz W.W."/>
            <person name="Zverlov V.V."/>
            <person name="Schluter A."/>
            <person name="Liebl W."/>
        </authorList>
    </citation>
    <scope>NUCLEOTIDE SEQUENCE [LARGE SCALE GENOMIC DNA]</scope>
    <source>
        <strain evidence="12">GGR1</strain>
        <strain evidence="14">SR1</strain>
    </source>
</reference>
<organism evidence="12 14">
    <name type="scientific">Acetivibrio saccincola</name>
    <dbReference type="NCBI Taxonomy" id="1677857"/>
    <lineage>
        <taxon>Bacteria</taxon>
        <taxon>Bacillati</taxon>
        <taxon>Bacillota</taxon>
        <taxon>Clostridia</taxon>
        <taxon>Eubacteriales</taxon>
        <taxon>Oscillospiraceae</taxon>
        <taxon>Acetivibrio</taxon>
    </lineage>
</organism>
<feature type="binding site" evidence="8">
    <location>
        <position position="163"/>
    </location>
    <ligand>
        <name>[4Fe-4S] cluster</name>
        <dbReference type="ChEBI" id="CHEBI:49883"/>
        <label>2</label>
        <note>4Fe-4S-S-AdoMet</note>
    </ligand>
</feature>
<dbReference type="RefSeq" id="WP_101301379.1">
    <property type="nucleotide sequence ID" value="NZ_CP025197.1"/>
</dbReference>
<accession>A0A2K9E1R4</accession>
<comment type="function">
    <text evidence="8">Catalyzes the methylthiolation of an aspartic acid residue of ribosomal protein uS12.</text>
</comment>
<keyword evidence="12" id="KW-0689">Ribosomal protein</keyword>
<dbReference type="Pfam" id="PF00919">
    <property type="entry name" value="UPF0004"/>
    <property type="match status" value="1"/>
</dbReference>
<keyword evidence="14" id="KW-1185">Reference proteome</keyword>
<evidence type="ECO:0000256" key="4">
    <source>
        <dbReference type="ARBA" id="ARBA00022691"/>
    </source>
</evidence>
<dbReference type="Gene3D" id="3.40.50.12160">
    <property type="entry name" value="Methylthiotransferase, N-terminal domain"/>
    <property type="match status" value="1"/>
</dbReference>
<dbReference type="InterPro" id="IPR013848">
    <property type="entry name" value="Methylthiotransferase_N"/>
</dbReference>
<dbReference type="PROSITE" id="PS51918">
    <property type="entry name" value="RADICAL_SAM"/>
    <property type="match status" value="1"/>
</dbReference>
<feature type="binding site" evidence="8">
    <location>
        <position position="12"/>
    </location>
    <ligand>
        <name>[4Fe-4S] cluster</name>
        <dbReference type="ChEBI" id="CHEBI:49883"/>
        <label>1</label>
    </ligand>
</feature>
<evidence type="ECO:0000256" key="2">
    <source>
        <dbReference type="ARBA" id="ARBA00022490"/>
    </source>
</evidence>
<dbReference type="InterPro" id="IPR002792">
    <property type="entry name" value="TRAM_dom"/>
</dbReference>
<dbReference type="PANTHER" id="PTHR43837">
    <property type="entry name" value="RIBOSOMAL PROTEIN S12 METHYLTHIOTRANSFERASE RIMO"/>
    <property type="match status" value="1"/>
</dbReference>
<evidence type="ECO:0000259" key="10">
    <source>
        <dbReference type="PROSITE" id="PS51449"/>
    </source>
</evidence>
<dbReference type="HAMAP" id="MF_01865">
    <property type="entry name" value="MTTase_RimO"/>
    <property type="match status" value="1"/>
</dbReference>
<dbReference type="Pfam" id="PF04055">
    <property type="entry name" value="Radical_SAM"/>
    <property type="match status" value="1"/>
</dbReference>
<dbReference type="EMBL" id="NEMB01000003">
    <property type="protein sequence ID" value="PQQ67598.1"/>
    <property type="molecule type" value="Genomic_DNA"/>
</dbReference>
<sequence>MKKKVGLVSLGCPKNLVDSEIMLGKLKENFEITSDERAADIIIVNTCGFIDSAKEESINTILEMAKYKDGNCEVLIVTGCLAQRYKDEVIKEMPEVDAVIGTGEYGEIDKVIQNIYNGKIKCYTNLNDRDNIKYLNEERVLSTKNGYAYLKIAEGCDNFCTYCIIPSLRGPYRSRKIEDIKKEAGILAEKGAKEIILIAQDVTSYGKDIYGEKRLVRLIREISEIDKIEWIRLLYCYPEEIDDALIEEISTNNKIVKYLDIPIQHASDDILKKMGRRGTSRNFKDVLEKLKTKIPEIAIRTSLIAGFPGESEKDFEILCDFVKETEFDRLGVFTYSREEGTAAYNLKPQIKKSVKELRRAHIMQLQREIVLKKNKKRLNKVYKTLVEGVAEDGIFYYGRTYKEAPEIDGYIFFTSMQPIEIGKFVNVRILNIDEYDLIGDVVHEPSQ</sequence>
<keyword evidence="3 8" id="KW-0808">Transferase</keyword>
<keyword evidence="1 8" id="KW-0004">4Fe-4S</keyword>
<keyword evidence="4 8" id="KW-0949">S-adenosyl-L-methionine</keyword>
<dbReference type="NCBIfam" id="TIGR00089">
    <property type="entry name" value="MiaB/RimO family radical SAM methylthiotransferase"/>
    <property type="match status" value="1"/>
</dbReference>
<evidence type="ECO:0000256" key="1">
    <source>
        <dbReference type="ARBA" id="ARBA00022485"/>
    </source>
</evidence>
<dbReference type="InterPro" id="IPR012340">
    <property type="entry name" value="NA-bd_OB-fold"/>
</dbReference>
<dbReference type="SMART" id="SM00729">
    <property type="entry name" value="Elp3"/>
    <property type="match status" value="1"/>
</dbReference>
<comment type="catalytic activity">
    <reaction evidence="8">
        <text>L-aspartate(89)-[ribosomal protein uS12]-hydrogen + (sulfur carrier)-SH + AH2 + 2 S-adenosyl-L-methionine = 3-methylsulfanyl-L-aspartate(89)-[ribosomal protein uS12]-hydrogen + (sulfur carrier)-H + 5'-deoxyadenosine + L-methionine + A + S-adenosyl-L-homocysteine + 2 H(+)</text>
        <dbReference type="Rhea" id="RHEA:37087"/>
        <dbReference type="Rhea" id="RHEA-COMP:10460"/>
        <dbReference type="Rhea" id="RHEA-COMP:10461"/>
        <dbReference type="Rhea" id="RHEA-COMP:14737"/>
        <dbReference type="Rhea" id="RHEA-COMP:14739"/>
        <dbReference type="ChEBI" id="CHEBI:13193"/>
        <dbReference type="ChEBI" id="CHEBI:15378"/>
        <dbReference type="ChEBI" id="CHEBI:17319"/>
        <dbReference type="ChEBI" id="CHEBI:17499"/>
        <dbReference type="ChEBI" id="CHEBI:29917"/>
        <dbReference type="ChEBI" id="CHEBI:29961"/>
        <dbReference type="ChEBI" id="CHEBI:57844"/>
        <dbReference type="ChEBI" id="CHEBI:57856"/>
        <dbReference type="ChEBI" id="CHEBI:59789"/>
        <dbReference type="ChEBI" id="CHEBI:64428"/>
        <dbReference type="ChEBI" id="CHEBI:73599"/>
        <dbReference type="EC" id="2.8.4.4"/>
    </reaction>
</comment>
<feature type="binding site" evidence="8">
    <location>
        <position position="156"/>
    </location>
    <ligand>
        <name>[4Fe-4S] cluster</name>
        <dbReference type="ChEBI" id="CHEBI:49883"/>
        <label>2</label>
        <note>4Fe-4S-S-AdoMet</note>
    </ligand>
</feature>
<feature type="domain" description="Radical SAM core" evidence="11">
    <location>
        <begin position="142"/>
        <end position="372"/>
    </location>
</feature>
<evidence type="ECO:0000256" key="6">
    <source>
        <dbReference type="ARBA" id="ARBA00023004"/>
    </source>
</evidence>
<dbReference type="PROSITE" id="PS01278">
    <property type="entry name" value="MTTASE_RADICAL"/>
    <property type="match status" value="1"/>
</dbReference>